<keyword evidence="2" id="KW-1185">Reference proteome</keyword>
<comment type="caution">
    <text evidence="1">The sequence shown here is derived from an EMBL/GenBank/DDBJ whole genome shotgun (WGS) entry which is preliminary data.</text>
</comment>
<gene>
    <name evidence="1" type="ORF">KIN20_015054</name>
</gene>
<dbReference type="Proteomes" id="UP001196413">
    <property type="component" value="Unassembled WGS sequence"/>
</dbReference>
<reference evidence="1" key="1">
    <citation type="submission" date="2021-06" db="EMBL/GenBank/DDBJ databases">
        <title>Parelaphostrongylus tenuis whole genome reference sequence.</title>
        <authorList>
            <person name="Garwood T.J."/>
            <person name="Larsen P.A."/>
            <person name="Fountain-Jones N.M."/>
            <person name="Garbe J.R."/>
            <person name="Macchietto M.G."/>
            <person name="Kania S.A."/>
            <person name="Gerhold R.W."/>
            <person name="Richards J.E."/>
            <person name="Wolf T.M."/>
        </authorList>
    </citation>
    <scope>NUCLEOTIDE SEQUENCE</scope>
    <source>
        <strain evidence="1">MNPRO001-30</strain>
        <tissue evidence="1">Meninges</tissue>
    </source>
</reference>
<organism evidence="1 2">
    <name type="scientific">Parelaphostrongylus tenuis</name>
    <name type="common">Meningeal worm</name>
    <dbReference type="NCBI Taxonomy" id="148309"/>
    <lineage>
        <taxon>Eukaryota</taxon>
        <taxon>Metazoa</taxon>
        <taxon>Ecdysozoa</taxon>
        <taxon>Nematoda</taxon>
        <taxon>Chromadorea</taxon>
        <taxon>Rhabditida</taxon>
        <taxon>Rhabditina</taxon>
        <taxon>Rhabditomorpha</taxon>
        <taxon>Strongyloidea</taxon>
        <taxon>Metastrongylidae</taxon>
        <taxon>Parelaphostrongylus</taxon>
    </lineage>
</organism>
<accession>A0AAD5MFK5</accession>
<dbReference type="AlphaFoldDB" id="A0AAD5MFK5"/>
<evidence type="ECO:0000313" key="1">
    <source>
        <dbReference type="EMBL" id="KAJ1357035.1"/>
    </source>
</evidence>
<dbReference type="EMBL" id="JAHQIW010003000">
    <property type="protein sequence ID" value="KAJ1357035.1"/>
    <property type="molecule type" value="Genomic_DNA"/>
</dbReference>
<protein>
    <submittedName>
        <fullName evidence="1">Uncharacterized protein</fullName>
    </submittedName>
</protein>
<evidence type="ECO:0000313" key="2">
    <source>
        <dbReference type="Proteomes" id="UP001196413"/>
    </source>
</evidence>
<proteinExistence type="predicted"/>
<sequence length="91" mass="10377">MKVLKFSEEKKDDEAISAELLDRLLLVIGLIGEMIFRVVGSKLVLNEDDHLMMRFKPGKQIFSLYCQNSRYNGQQRGVASETSSSFSYPTK</sequence>
<name>A0AAD5MFK5_PARTN</name>